<protein>
    <submittedName>
        <fullName evidence="2">Uncharacterized protein</fullName>
    </submittedName>
</protein>
<dbReference type="Proteomes" id="UP001331936">
    <property type="component" value="Unassembled WGS sequence"/>
</dbReference>
<organism evidence="2 3">
    <name type="scientific">Rhodococcus chondri</name>
    <dbReference type="NCBI Taxonomy" id="3065941"/>
    <lineage>
        <taxon>Bacteria</taxon>
        <taxon>Bacillati</taxon>
        <taxon>Actinomycetota</taxon>
        <taxon>Actinomycetes</taxon>
        <taxon>Mycobacteriales</taxon>
        <taxon>Nocardiaceae</taxon>
        <taxon>Rhodococcus</taxon>
    </lineage>
</organism>
<evidence type="ECO:0000313" key="3">
    <source>
        <dbReference type="Proteomes" id="UP001331936"/>
    </source>
</evidence>
<name>A0ABU7JZA9_9NOCA</name>
<keyword evidence="3" id="KW-1185">Reference proteome</keyword>
<feature type="region of interest" description="Disordered" evidence="1">
    <location>
        <begin position="45"/>
        <end position="67"/>
    </location>
</feature>
<gene>
    <name evidence="2" type="ORF">Q8814_25140</name>
</gene>
<reference evidence="2 3" key="1">
    <citation type="submission" date="2023-08" db="EMBL/GenBank/DDBJ databases">
        <authorList>
            <person name="Girao M."/>
            <person name="Carvalho M.F."/>
        </authorList>
    </citation>
    <scope>NUCLEOTIDE SEQUENCE [LARGE SCALE GENOMIC DNA]</scope>
    <source>
        <strain evidence="2 3">CC-R104</strain>
    </source>
</reference>
<feature type="non-terminal residue" evidence="2">
    <location>
        <position position="1"/>
    </location>
</feature>
<dbReference type="EMBL" id="JAUZMZ010000290">
    <property type="protein sequence ID" value="MEE2035353.1"/>
    <property type="molecule type" value="Genomic_DNA"/>
</dbReference>
<accession>A0ABU7JZA9</accession>
<evidence type="ECO:0000313" key="2">
    <source>
        <dbReference type="EMBL" id="MEE2035353.1"/>
    </source>
</evidence>
<comment type="caution">
    <text evidence="2">The sequence shown here is derived from an EMBL/GenBank/DDBJ whole genome shotgun (WGS) entry which is preliminary data.</text>
</comment>
<evidence type="ECO:0000256" key="1">
    <source>
        <dbReference type="SAM" id="MobiDB-lite"/>
    </source>
</evidence>
<proteinExistence type="predicted"/>
<sequence length="67" mass="7230">MTLLIWEPGWYLTYNYWPTAVDKHIFEEGGVDGVGVVDRGGAEPGEAFGPASLGRFGEVGQGATFRP</sequence>
<dbReference type="RefSeq" id="WP_330154678.1">
    <property type="nucleotide sequence ID" value="NZ_JAUZMZ010000290.1"/>
</dbReference>